<evidence type="ECO:0000259" key="6">
    <source>
        <dbReference type="Pfam" id="PF23186"/>
    </source>
</evidence>
<dbReference type="PROSITE" id="PS00092">
    <property type="entry name" value="N6_MTASE"/>
    <property type="match status" value="1"/>
</dbReference>
<evidence type="ECO:0000256" key="1">
    <source>
        <dbReference type="ARBA" id="ARBA00006149"/>
    </source>
</evidence>
<feature type="domain" description="Methyltransferase small" evidence="5">
    <location>
        <begin position="157"/>
        <end position="272"/>
    </location>
</feature>
<evidence type="ECO:0000256" key="4">
    <source>
        <dbReference type="ARBA" id="ARBA00022691"/>
    </source>
</evidence>
<evidence type="ECO:0000256" key="2">
    <source>
        <dbReference type="ARBA" id="ARBA00022603"/>
    </source>
</evidence>
<dbReference type="CDD" id="cd02440">
    <property type="entry name" value="AdoMet_MTases"/>
    <property type="match status" value="1"/>
</dbReference>
<dbReference type="InterPro" id="IPR052190">
    <property type="entry name" value="Euk-Arch_PrmC-MTase"/>
</dbReference>
<evidence type="ECO:0000313" key="7">
    <source>
        <dbReference type="EMBL" id="KAA0973604.1"/>
    </source>
</evidence>
<dbReference type="Pfam" id="PF05175">
    <property type="entry name" value="MTS"/>
    <property type="match status" value="1"/>
</dbReference>
<dbReference type="Proteomes" id="UP000323856">
    <property type="component" value="Unassembled WGS sequence"/>
</dbReference>
<dbReference type="Pfam" id="PF23186">
    <property type="entry name" value="DUF7059"/>
    <property type="match status" value="1"/>
</dbReference>
<gene>
    <name evidence="7" type="ORF">FQ154_17415</name>
</gene>
<dbReference type="PANTHER" id="PTHR45875">
    <property type="entry name" value="METHYLTRANSFERASE N6AMT1"/>
    <property type="match status" value="1"/>
</dbReference>
<comment type="caution">
    <text evidence="7">The sequence shown here is derived from an EMBL/GenBank/DDBJ whole genome shotgun (WGS) entry which is preliminary data.</text>
</comment>
<dbReference type="AlphaFoldDB" id="A0A5B0E3S6"/>
<dbReference type="InterPro" id="IPR007848">
    <property type="entry name" value="Small_mtfrase_dom"/>
</dbReference>
<dbReference type="GO" id="GO:0032259">
    <property type="term" value="P:methylation"/>
    <property type="evidence" value="ECO:0007669"/>
    <property type="project" value="UniProtKB-KW"/>
</dbReference>
<dbReference type="OrthoDB" id="129465at2"/>
<evidence type="ECO:0000313" key="8">
    <source>
        <dbReference type="Proteomes" id="UP000323856"/>
    </source>
</evidence>
<dbReference type="InterPro" id="IPR002052">
    <property type="entry name" value="DNA_methylase_N6_adenine_CS"/>
</dbReference>
<reference evidence="7 8" key="1">
    <citation type="submission" date="2019-07" db="EMBL/GenBank/DDBJ databases">
        <title>Analysis of the biochemical properties, biological activity and biotechnological potential of siderophores and biosurfactants produced by Antarctic psychrotolerant bacteria.</title>
        <authorList>
            <person name="Styczynski M."/>
            <person name="Krucon T."/>
            <person name="Decewicz P."/>
            <person name="Dziewit L."/>
        </authorList>
    </citation>
    <scope>NUCLEOTIDE SEQUENCE [LARGE SCALE GENOMIC DNA]</scope>
    <source>
        <strain evidence="7 8">ANT_H27</strain>
    </source>
</reference>
<dbReference type="InterPro" id="IPR029063">
    <property type="entry name" value="SAM-dependent_MTases_sf"/>
</dbReference>
<dbReference type="GO" id="GO:0008276">
    <property type="term" value="F:protein methyltransferase activity"/>
    <property type="evidence" value="ECO:0007669"/>
    <property type="project" value="TreeGrafter"/>
</dbReference>
<proteinExistence type="inferred from homology"/>
<dbReference type="GO" id="GO:0008170">
    <property type="term" value="F:N-methyltransferase activity"/>
    <property type="evidence" value="ECO:0007669"/>
    <property type="project" value="UniProtKB-ARBA"/>
</dbReference>
<organism evidence="7 8">
    <name type="scientific">Paeniglutamicibacter gangotriensis</name>
    <dbReference type="NCBI Taxonomy" id="254787"/>
    <lineage>
        <taxon>Bacteria</taxon>
        <taxon>Bacillati</taxon>
        <taxon>Actinomycetota</taxon>
        <taxon>Actinomycetes</taxon>
        <taxon>Micrococcales</taxon>
        <taxon>Micrococcaceae</taxon>
        <taxon>Paeniglutamicibacter</taxon>
    </lineage>
</organism>
<comment type="similarity">
    <text evidence="1">Belongs to the eukaryotic/archaeal PrmC-related family.</text>
</comment>
<dbReference type="InterPro" id="IPR055487">
    <property type="entry name" value="DUF7059"/>
</dbReference>
<accession>A0A5B0E3S6</accession>
<dbReference type="SUPFAM" id="SSF53335">
    <property type="entry name" value="S-adenosyl-L-methionine-dependent methyltransferases"/>
    <property type="match status" value="1"/>
</dbReference>
<evidence type="ECO:0000259" key="5">
    <source>
        <dbReference type="Pfam" id="PF05175"/>
    </source>
</evidence>
<dbReference type="EMBL" id="VOBL01000023">
    <property type="protein sequence ID" value="KAA0973604.1"/>
    <property type="molecule type" value="Genomic_DNA"/>
</dbReference>
<dbReference type="PANTHER" id="PTHR45875:SF1">
    <property type="entry name" value="METHYLTRANSFERASE N6AMT1"/>
    <property type="match status" value="1"/>
</dbReference>
<protein>
    <submittedName>
        <fullName evidence="7">Methyltransferase</fullName>
    </submittedName>
</protein>
<sequence>MPAFGHADRLLSVTSTDDFAQVPDAPRSDDIHLIDGFAADLRAAGYGHEAITAFLGFSAHEALMRDALIPALRLIAAQQVPTALGTMLGLFMLGAEASGEDVAAAFPATGTQGLLRLGILEQAKESGGMWRSLVDMRPHASDSDAEIWVASDLGAHQRPGVLRHDHVLGIGQASLTLAQTTIRPTVDTALDLGTGCGIQAFHLLSHARRVIATDISARALGFTRFNLLLNHEGLGLDPQDLGDRIELRLGSLLEPVEGEHFDLVVSNPPFVITPRIADRESAERFTYRDGGMPGDSLVATLVRTIPGILNPGGSAQMLANWEITAAATPEQEPAWDAGPRSWLESDTEAWFIQREAVGPTQYAETWLRDASQGRDAGEFAVQYGAYLDDFASRNVDSIGFGMVWLRRPLVGARGMGQLFETIGHPIEQPIGAYLARDIAVADELEAGRIDEMHLVVAEDVTEERHQRPGAEHPGVILLRQGAGLRRTEIMDTALAGFVSACDGDLDVSSLVGALESLVGGEDPEFSSRLREGVVRLIKRGFLLEMRNNR</sequence>
<dbReference type="Gene3D" id="3.40.50.150">
    <property type="entry name" value="Vaccinia Virus protein VP39"/>
    <property type="match status" value="1"/>
</dbReference>
<evidence type="ECO:0000256" key="3">
    <source>
        <dbReference type="ARBA" id="ARBA00022679"/>
    </source>
</evidence>
<name>A0A5B0E3S6_9MICC</name>
<keyword evidence="3 7" id="KW-0808">Transferase</keyword>
<keyword evidence="2 7" id="KW-0489">Methyltransferase</keyword>
<dbReference type="GO" id="GO:0003676">
    <property type="term" value="F:nucleic acid binding"/>
    <property type="evidence" value="ECO:0007669"/>
    <property type="project" value="InterPro"/>
</dbReference>
<feature type="domain" description="DUF7059" evidence="6">
    <location>
        <begin position="43"/>
        <end position="125"/>
    </location>
</feature>
<keyword evidence="4" id="KW-0949">S-adenosyl-L-methionine</keyword>
<dbReference type="GO" id="GO:0008757">
    <property type="term" value="F:S-adenosylmethionine-dependent methyltransferase activity"/>
    <property type="evidence" value="ECO:0007669"/>
    <property type="project" value="TreeGrafter"/>
</dbReference>
<dbReference type="GO" id="GO:0035657">
    <property type="term" value="C:eRF1 methyltransferase complex"/>
    <property type="evidence" value="ECO:0007669"/>
    <property type="project" value="TreeGrafter"/>
</dbReference>